<evidence type="ECO:0000256" key="3">
    <source>
        <dbReference type="SAM" id="MobiDB-lite"/>
    </source>
</evidence>
<gene>
    <name evidence="6" type="ORF">bsdcttw_18500</name>
</gene>
<dbReference type="Gene3D" id="2.60.120.430">
    <property type="entry name" value="Galactose-binding lectin"/>
    <property type="match status" value="4"/>
</dbReference>
<dbReference type="SUPFAM" id="SSF49373">
    <property type="entry name" value="Invasin/intimin cell-adhesion fragments"/>
    <property type="match status" value="1"/>
</dbReference>
<dbReference type="SMART" id="SM00635">
    <property type="entry name" value="BID_2"/>
    <property type="match status" value="1"/>
</dbReference>
<dbReference type="SUPFAM" id="SSF51445">
    <property type="entry name" value="(Trans)glycosidases"/>
    <property type="match status" value="1"/>
</dbReference>
<dbReference type="InterPro" id="IPR050386">
    <property type="entry name" value="Glycosyl_hydrolase_5"/>
</dbReference>
<dbReference type="Pfam" id="PF00150">
    <property type="entry name" value="Cellulase"/>
    <property type="match status" value="1"/>
</dbReference>
<evidence type="ECO:0000313" key="6">
    <source>
        <dbReference type="EMBL" id="BCJ98809.1"/>
    </source>
</evidence>
<feature type="region of interest" description="Disordered" evidence="3">
    <location>
        <begin position="1464"/>
        <end position="1498"/>
    </location>
</feature>
<reference evidence="6 7" key="2">
    <citation type="submission" date="2020-08" db="EMBL/GenBank/DDBJ databases">
        <authorList>
            <person name="Ueki A."/>
            <person name="Tonouchi A."/>
        </authorList>
    </citation>
    <scope>NUCLEOTIDE SEQUENCE [LARGE SCALE GENOMIC DNA]</scope>
    <source>
        <strain evidence="6 7">CTTW</strain>
    </source>
</reference>
<dbReference type="Pfam" id="PF13290">
    <property type="entry name" value="CHB_HEX_C_1"/>
    <property type="match status" value="5"/>
</dbReference>
<dbReference type="InterPro" id="IPR017853">
    <property type="entry name" value="GH"/>
</dbReference>
<dbReference type="InterPro" id="IPR059177">
    <property type="entry name" value="GH29D-like_dom"/>
</dbReference>
<keyword evidence="4" id="KW-0732">Signal</keyword>
<reference evidence="6 7" key="1">
    <citation type="submission" date="2020-08" db="EMBL/GenBank/DDBJ databases">
        <title>Draft genome sequencing of an Anaerocolumna strain isolated from anoxic soil subjected to BSD treatment.</title>
        <authorList>
            <person name="Uek A."/>
            <person name="Tonouchi A."/>
        </authorList>
    </citation>
    <scope>NUCLEOTIDE SEQUENCE [LARGE SCALE GENOMIC DNA]</scope>
    <source>
        <strain evidence="6 7">CTTW</strain>
    </source>
</reference>
<evidence type="ECO:0000256" key="2">
    <source>
        <dbReference type="ARBA" id="ARBA00023295"/>
    </source>
</evidence>
<accession>A0A7I8DK91</accession>
<dbReference type="GO" id="GO:0008422">
    <property type="term" value="F:beta-glucosidase activity"/>
    <property type="evidence" value="ECO:0007669"/>
    <property type="project" value="TreeGrafter"/>
</dbReference>
<dbReference type="GO" id="GO:0009251">
    <property type="term" value="P:glucan catabolic process"/>
    <property type="evidence" value="ECO:0007669"/>
    <property type="project" value="TreeGrafter"/>
</dbReference>
<dbReference type="InterPro" id="IPR008964">
    <property type="entry name" value="Invasin/intimin_cell_adhesion"/>
</dbReference>
<dbReference type="RefSeq" id="WP_185259114.1">
    <property type="nucleotide sequence ID" value="NZ_AP023368.1"/>
</dbReference>
<name>A0A7I8DK91_9FIRM</name>
<dbReference type="EMBL" id="AP023368">
    <property type="protein sequence ID" value="BCJ98809.1"/>
    <property type="molecule type" value="Genomic_DNA"/>
</dbReference>
<dbReference type="Gene3D" id="3.20.20.80">
    <property type="entry name" value="Glycosidases"/>
    <property type="match status" value="1"/>
</dbReference>
<keyword evidence="7" id="KW-1185">Reference proteome</keyword>
<dbReference type="GO" id="GO:0009986">
    <property type="term" value="C:cell surface"/>
    <property type="evidence" value="ECO:0007669"/>
    <property type="project" value="TreeGrafter"/>
</dbReference>
<evidence type="ECO:0000313" key="7">
    <source>
        <dbReference type="Proteomes" id="UP000515703"/>
    </source>
</evidence>
<dbReference type="KEGG" id="acht:bsdcttw_18500"/>
<dbReference type="Pfam" id="PF02368">
    <property type="entry name" value="Big_2"/>
    <property type="match status" value="1"/>
</dbReference>
<evidence type="ECO:0000256" key="1">
    <source>
        <dbReference type="ARBA" id="ARBA00022801"/>
    </source>
</evidence>
<dbReference type="InterPro" id="IPR003343">
    <property type="entry name" value="Big_2"/>
</dbReference>
<evidence type="ECO:0000259" key="5">
    <source>
        <dbReference type="SMART" id="SM00635"/>
    </source>
</evidence>
<protein>
    <recommendedName>
        <fullName evidence="5">BIG2 domain-containing protein</fullName>
    </recommendedName>
</protein>
<dbReference type="Gene3D" id="2.60.40.1080">
    <property type="match status" value="1"/>
</dbReference>
<organism evidence="6 7">
    <name type="scientific">Anaerocolumna chitinilytica</name>
    <dbReference type="NCBI Taxonomy" id="1727145"/>
    <lineage>
        <taxon>Bacteria</taxon>
        <taxon>Bacillati</taxon>
        <taxon>Bacillota</taxon>
        <taxon>Clostridia</taxon>
        <taxon>Lachnospirales</taxon>
        <taxon>Lachnospiraceae</taxon>
        <taxon>Anaerocolumna</taxon>
    </lineage>
</organism>
<dbReference type="PANTHER" id="PTHR31297:SF13">
    <property type="entry name" value="PUTATIVE-RELATED"/>
    <property type="match status" value="1"/>
</dbReference>
<feature type="compositionally biased region" description="Low complexity" evidence="3">
    <location>
        <begin position="1489"/>
        <end position="1498"/>
    </location>
</feature>
<keyword evidence="1" id="KW-0378">Hydrolase</keyword>
<dbReference type="GO" id="GO:0005576">
    <property type="term" value="C:extracellular region"/>
    <property type="evidence" value="ECO:0007669"/>
    <property type="project" value="TreeGrafter"/>
</dbReference>
<dbReference type="PANTHER" id="PTHR31297">
    <property type="entry name" value="GLUCAN ENDO-1,6-BETA-GLUCOSIDASE B"/>
    <property type="match status" value="1"/>
</dbReference>
<dbReference type="InterPro" id="IPR001547">
    <property type="entry name" value="Glyco_hydro_5"/>
</dbReference>
<feature type="chain" id="PRO_5039665684" description="BIG2 domain-containing protein" evidence="4">
    <location>
        <begin position="28"/>
        <end position="1923"/>
    </location>
</feature>
<feature type="signal peptide" evidence="4">
    <location>
        <begin position="1"/>
        <end position="27"/>
    </location>
</feature>
<dbReference type="InterPro" id="IPR008979">
    <property type="entry name" value="Galactose-bd-like_sf"/>
</dbReference>
<keyword evidence="2" id="KW-0326">Glycosidase</keyword>
<feature type="compositionally biased region" description="Gly residues" evidence="3">
    <location>
        <begin position="1466"/>
        <end position="1488"/>
    </location>
</feature>
<dbReference type="Proteomes" id="UP000515703">
    <property type="component" value="Chromosome"/>
</dbReference>
<dbReference type="SUPFAM" id="SSF49785">
    <property type="entry name" value="Galactose-binding domain-like"/>
    <property type="match status" value="2"/>
</dbReference>
<feature type="domain" description="BIG2" evidence="5">
    <location>
        <begin position="1748"/>
        <end position="1832"/>
    </location>
</feature>
<evidence type="ECO:0000256" key="4">
    <source>
        <dbReference type="SAM" id="SignalP"/>
    </source>
</evidence>
<sequence>MKKGIFSRNSWKKWVAAALTLTLIFNAGLPGQGADNKVSAAGSDKVIFTDFESTDYTAGAYGNSITRDSVNVYEGKQALQYVQSEGKKWDNDIKVRSVSGSAIDASGMTKIVIHVKDTVGANNFEVKLIDENNNTSAKYTAEKAVKDQWTTLEVPLDQYSGINKAAIKQIAVWEWNDGAYYFDSIYFEDANNNKVMFQDFEQSLYYNTNNGTNKLTQADKNNGSTSLIYNQGNDSGGGEAIINPGKVIDATGKDYIVFWLKDTNGSNNLKLALTDADGNSYDDWTDGNDALQKSLKDQWKEIAVPLSKYSSHGVDLSKITQIKIYEWNTGNYYIDDIYFTSILPPAPPVSDVSEGTYTESFQVSLTAPESGGAIYYTTDETKPTESSSLYTAPITINTSTLLKAVFIKNGESSRVLTLNYSVVASNIPKKVMFEDFEGTPVITNGTVTDAEKYSGTKSASYILTASADPTESSSFYAEGANTDTSLYNYLVFWLKDTQGANTVKLGLKDKNGNKTGLAWTNTLTTEKGSSIKNTWTEYAVKLSSISGIDKIDRSAIKGIYIGEWNSGTYYIDDIYFTNNLLPASPKSNYASGTYEKLEGVTLATTTAGCDIYYTTDGSTPTKASIKYQTPLTFTENTIVKAAAIRQSDDESSAVVTYTYHVKALPAGAVVPFNDFDDGTGKVIARTGAKVTANSTDSYQGKSITYEMSTLSGSPTQTVRSITVTPKNGATADVRLSKYLVFYVKDKQAYNNTRMFIKDDFGNEASAWTTCSTKYNEWNMYYVDLSSMDGYANLDLAFIKEVTFGFYNTGTYLIDEMYFTDKLYTGLPGAETPALNPAAGEIQTSKAPGTYDVFVPVELAAETGADIYYTTDGTTPTTASKKYTRAIYLKAPAVIKAISVKNSISGNVFSFEYNIKPGKPVTIFGEPGTYTGSVIVALRSSEDNTPVYYTLDGSEPTVSSIRYNSPFRIEETTTLKAIGYDNGAASDTKTFEYIIQGTEAGVKAVKSSLPAGTYGAARTMTLTSGTVGAQIYYTTNGSNPTTSSQLYTGAVTVSTDTTIKAIAVLGSKVSGISEYQYTIKSGPSNFLKADGKKIRNNYGTGEEVILRGTNAGGWLVTENWQCPLDAKDMLTMMNVFTERFGKEKAAELIKQYQDHWWTSKDFDYVKAEGINILRLPITYFEMLNSDGSLKTTAFERLDWFINEAKKRDIYVMIDMHGAVGSQNGKDHSGDTTIADIGDFYGNEENISKTVTLWKEIAKRYKNEPMVCGYDLLNEPSATKLVQYDVYDRIYKAIREVDKDHMIFLQGIWNPTDLPDPSLYGWENVVYQYHFYQWSGLTDAKVQSDFIKEKIKMIKETTNYNVPSFIGEFTFFSNPDSWKQCMDLIEAEGYGYTTWTFKVADGGEGSSWGLYTGKSNPVLVNTDSFDTIMNKWSTIDTTTGFTRNTTFADVLKPYFSKNIPLAVPYSEGSGGNPGGGDNSGNGGNGNGGSNNGSNQNNNNSSVAVAVPTVSDIQVKDGKAVISLSLSKAELQKAAEGKEKLTLSAALPENEIAAQIKGGNDISIRLDLTPALSISNVVVDKVVLSSNLLTQIAAAQKSVDATIVLKDAALNWHFDGELLKASKRPVTDINLMGQISVAAITGSAITQRGLVVSFNHSGLLPSTAVITLSPSGSLADSFFKDAGLTVGSNAYVYYHDQASGKLLAIPNNKIMVASDGIRVPITHCSDYVILAKEPDKSILVSLLDQINVSADKVPVYVNGTMGNTKLIKVTLPQTLVKTGSSKVKDSGVDTVAITYASSNKSVAIVDKNGKVTGKKAGKATITVTAKLSDGTSRIVKVPVTVKNAWVEVLEAPTTIKSGKTSSFRIALHGYKNSDITWLTGKRGIASVGINSGKTTVKVTGTSAGKDTLIILSKGKKIKSISVTVAK</sequence>
<proteinExistence type="predicted"/>